<name>A0ABD2IZX7_9BILA</name>
<keyword evidence="1" id="KW-0472">Membrane</keyword>
<comment type="caution">
    <text evidence="2">The sequence shown here is derived from an EMBL/GenBank/DDBJ whole genome shotgun (WGS) entry which is preliminary data.</text>
</comment>
<organism evidence="2 4">
    <name type="scientific">Heterodera trifolii</name>
    <dbReference type="NCBI Taxonomy" id="157864"/>
    <lineage>
        <taxon>Eukaryota</taxon>
        <taxon>Metazoa</taxon>
        <taxon>Ecdysozoa</taxon>
        <taxon>Nematoda</taxon>
        <taxon>Chromadorea</taxon>
        <taxon>Rhabditida</taxon>
        <taxon>Tylenchina</taxon>
        <taxon>Tylenchomorpha</taxon>
        <taxon>Tylenchoidea</taxon>
        <taxon>Heteroderidae</taxon>
        <taxon>Heteroderinae</taxon>
        <taxon>Heterodera</taxon>
    </lineage>
</organism>
<evidence type="ECO:0000256" key="1">
    <source>
        <dbReference type="SAM" id="Phobius"/>
    </source>
</evidence>
<proteinExistence type="predicted"/>
<dbReference type="Proteomes" id="UP001620626">
    <property type="component" value="Unassembled WGS sequence"/>
</dbReference>
<evidence type="ECO:0000313" key="2">
    <source>
        <dbReference type="EMBL" id="KAL3084672.1"/>
    </source>
</evidence>
<dbReference type="EMBL" id="JBICBT010000691">
    <property type="protein sequence ID" value="KAL3105195.1"/>
    <property type="molecule type" value="Genomic_DNA"/>
</dbReference>
<sequence>MPSPSGLPWLPVENCHCPILDNECIRPLNYTKPVICAHKSIKNLLDFVASPGEHPVFANVHATDGGGSCATQWWLIVVLQLLVVLLILGLFFAAMWSGYRCRKYVMRGPVEMTALRRQGSTRRRVVHFRDPPERPLTISAHMRARSVQ</sequence>
<evidence type="ECO:0000313" key="4">
    <source>
        <dbReference type="Proteomes" id="UP001620626"/>
    </source>
</evidence>
<dbReference type="AlphaFoldDB" id="A0ABD2IZX7"/>
<dbReference type="EMBL" id="JBICBT010001070">
    <property type="protein sequence ID" value="KAL3084672.1"/>
    <property type="molecule type" value="Genomic_DNA"/>
</dbReference>
<reference evidence="2 4" key="1">
    <citation type="submission" date="2024-10" db="EMBL/GenBank/DDBJ databases">
        <authorList>
            <person name="Kim D."/>
        </authorList>
    </citation>
    <scope>NUCLEOTIDE SEQUENCE [LARGE SCALE GENOMIC DNA]</scope>
    <source>
        <strain evidence="2">BH-2024</strain>
    </source>
</reference>
<keyword evidence="1" id="KW-1133">Transmembrane helix</keyword>
<keyword evidence="4" id="KW-1185">Reference proteome</keyword>
<accession>A0ABD2IZX7</accession>
<protein>
    <submittedName>
        <fullName evidence="2">Uncharacterized protein</fullName>
    </submittedName>
</protein>
<evidence type="ECO:0000313" key="3">
    <source>
        <dbReference type="EMBL" id="KAL3105195.1"/>
    </source>
</evidence>
<keyword evidence="1" id="KW-0812">Transmembrane</keyword>
<feature type="transmembrane region" description="Helical" evidence="1">
    <location>
        <begin position="73"/>
        <end position="97"/>
    </location>
</feature>
<gene>
    <name evidence="3" type="ORF">niasHT_028867</name>
    <name evidence="2" type="ORF">niasHT_031557</name>
</gene>